<evidence type="ECO:0000256" key="3">
    <source>
        <dbReference type="ARBA" id="ARBA00022475"/>
    </source>
</evidence>
<reference evidence="8" key="1">
    <citation type="journal article" date="2023" name="Int. J. Syst. Evol. Microbiol.">
        <title>Sinisalibacter aestuarii sp. nov., isolated from estuarine sediment of the Arakawa River.</title>
        <authorList>
            <person name="Arafat S.T."/>
            <person name="Hirano S."/>
            <person name="Sato A."/>
            <person name="Takeuchi K."/>
            <person name="Yasuda T."/>
            <person name="Terahara T."/>
            <person name="Hamada M."/>
            <person name="Kobayashi T."/>
        </authorList>
    </citation>
    <scope>NUCLEOTIDE SEQUENCE</scope>
    <source>
        <strain evidence="8">B-399</strain>
    </source>
</reference>
<dbReference type="PANTHER" id="PTHR30250">
    <property type="entry name" value="PST FAMILY PREDICTED COLANIC ACID TRANSPORTER"/>
    <property type="match status" value="1"/>
</dbReference>
<feature type="transmembrane region" description="Helical" evidence="7">
    <location>
        <begin position="440"/>
        <end position="465"/>
    </location>
</feature>
<feature type="transmembrane region" description="Helical" evidence="7">
    <location>
        <begin position="411"/>
        <end position="434"/>
    </location>
</feature>
<proteinExistence type="inferred from homology"/>
<feature type="transmembrane region" description="Helical" evidence="7">
    <location>
        <begin position="379"/>
        <end position="399"/>
    </location>
</feature>
<evidence type="ECO:0000313" key="9">
    <source>
        <dbReference type="Proteomes" id="UP001144205"/>
    </source>
</evidence>
<feature type="transmembrane region" description="Helical" evidence="7">
    <location>
        <begin position="141"/>
        <end position="162"/>
    </location>
</feature>
<feature type="transmembrane region" description="Helical" evidence="7">
    <location>
        <begin position="38"/>
        <end position="56"/>
    </location>
</feature>
<evidence type="ECO:0000313" key="8">
    <source>
        <dbReference type="EMBL" id="GKY88158.1"/>
    </source>
</evidence>
<feature type="transmembrane region" description="Helical" evidence="7">
    <location>
        <begin position="168"/>
        <end position="189"/>
    </location>
</feature>
<accession>A0ABQ5LU60</accession>
<feature type="transmembrane region" description="Helical" evidence="7">
    <location>
        <begin position="294"/>
        <end position="314"/>
    </location>
</feature>
<protein>
    <submittedName>
        <fullName evidence="8">Lipopolysaccharide biosynthesis protein</fullName>
    </submittedName>
</protein>
<keyword evidence="9" id="KW-1185">Reference proteome</keyword>
<feature type="transmembrane region" description="Helical" evidence="7">
    <location>
        <begin position="7"/>
        <end position="32"/>
    </location>
</feature>
<evidence type="ECO:0000256" key="7">
    <source>
        <dbReference type="SAM" id="Phobius"/>
    </source>
</evidence>
<dbReference type="Proteomes" id="UP001144205">
    <property type="component" value="Unassembled WGS sequence"/>
</dbReference>
<organism evidence="8 9">
    <name type="scientific">Sinisalibacter aestuarii</name>
    <dbReference type="NCBI Taxonomy" id="2949426"/>
    <lineage>
        <taxon>Bacteria</taxon>
        <taxon>Pseudomonadati</taxon>
        <taxon>Pseudomonadota</taxon>
        <taxon>Alphaproteobacteria</taxon>
        <taxon>Rhodobacterales</taxon>
        <taxon>Roseobacteraceae</taxon>
        <taxon>Sinisalibacter</taxon>
    </lineage>
</organism>
<dbReference type="PANTHER" id="PTHR30250:SF10">
    <property type="entry name" value="LIPOPOLYSACCHARIDE BIOSYNTHESIS PROTEIN WZXC"/>
    <property type="match status" value="1"/>
</dbReference>
<keyword evidence="3" id="KW-1003">Cell membrane</keyword>
<comment type="similarity">
    <text evidence="2">Belongs to the polysaccharide synthase family.</text>
</comment>
<evidence type="ECO:0000256" key="1">
    <source>
        <dbReference type="ARBA" id="ARBA00004651"/>
    </source>
</evidence>
<dbReference type="Pfam" id="PF13440">
    <property type="entry name" value="Polysacc_synt_3"/>
    <property type="match status" value="1"/>
</dbReference>
<comment type="subcellular location">
    <subcellularLocation>
        <location evidence="1">Cell membrane</location>
        <topology evidence="1">Multi-pass membrane protein</topology>
    </subcellularLocation>
</comment>
<feature type="transmembrane region" description="Helical" evidence="7">
    <location>
        <begin position="109"/>
        <end position="129"/>
    </location>
</feature>
<feature type="transmembrane region" description="Helical" evidence="7">
    <location>
        <begin position="353"/>
        <end position="373"/>
    </location>
</feature>
<evidence type="ECO:0000256" key="5">
    <source>
        <dbReference type="ARBA" id="ARBA00022989"/>
    </source>
</evidence>
<comment type="caution">
    <text evidence="8">The sequence shown here is derived from an EMBL/GenBank/DDBJ whole genome shotgun (WGS) entry which is preliminary data.</text>
</comment>
<sequence>MQGRRAVLGVSVTMASYLVSRAINLSVTIILARSLGPSEMGILAFALLAVEIFDFLRDFGLRETLIYDRTEDPRLRTTAFAMIMGVGLMQSAALLIFAPFAHGLVDDPVIVPVLMWMAVLFPINALGSVQDALLQRGFRFSALALAEVLGVATKAAVAISLILYGAGIWSIVIGMLCGAAVRVSIVWLASDWRPHGPSPTWEKARELFRYGRHIIASSIVNVVQMRVDQMVIVATVGDTALGIYYVAARIPEIVILGVNGVITKVVFPAFSNLSHDAEKLVAAYRTTIAASMTLIAPIGLGLAASSALVVHVVFGAEWDAAAPVLLFLVLSGIPATIGWSSGDIFKATGKPQYLWILMTIETIAVIPPILIVAKVSGDITSVAAVMFFGEIFAATIRLLTLSKVSGIPVSATLGASVRPLAAALLMALAVYLFIQFNPLGLAPGLLVVAMILLGAVVYAGTLAVIDRENLAYWYHTVFGERE</sequence>
<dbReference type="EMBL" id="BROH01000005">
    <property type="protein sequence ID" value="GKY88158.1"/>
    <property type="molecule type" value="Genomic_DNA"/>
</dbReference>
<feature type="transmembrane region" description="Helical" evidence="7">
    <location>
        <begin position="230"/>
        <end position="247"/>
    </location>
</feature>
<feature type="transmembrane region" description="Helical" evidence="7">
    <location>
        <begin position="77"/>
        <end position="97"/>
    </location>
</feature>
<name>A0ABQ5LU60_9RHOB</name>
<keyword evidence="6 7" id="KW-0472">Membrane</keyword>
<evidence type="ECO:0000256" key="4">
    <source>
        <dbReference type="ARBA" id="ARBA00022692"/>
    </source>
</evidence>
<feature type="transmembrane region" description="Helical" evidence="7">
    <location>
        <begin position="253"/>
        <end position="273"/>
    </location>
</feature>
<feature type="transmembrane region" description="Helical" evidence="7">
    <location>
        <begin position="320"/>
        <end position="341"/>
    </location>
</feature>
<evidence type="ECO:0000256" key="2">
    <source>
        <dbReference type="ARBA" id="ARBA00007430"/>
    </source>
</evidence>
<keyword evidence="5 7" id="KW-1133">Transmembrane helix</keyword>
<gene>
    <name evidence="8" type="primary">gumJ</name>
    <name evidence="8" type="ORF">STA1M1_20270</name>
</gene>
<dbReference type="RefSeq" id="WP_281842206.1">
    <property type="nucleotide sequence ID" value="NZ_BROH01000005.1"/>
</dbReference>
<evidence type="ECO:0000256" key="6">
    <source>
        <dbReference type="ARBA" id="ARBA00023136"/>
    </source>
</evidence>
<dbReference type="InterPro" id="IPR050833">
    <property type="entry name" value="Poly_Biosynth_Transport"/>
</dbReference>
<keyword evidence="4 7" id="KW-0812">Transmembrane</keyword>
<dbReference type="CDD" id="cd13127">
    <property type="entry name" value="MATE_tuaB_like"/>
    <property type="match status" value="1"/>
</dbReference>